<dbReference type="GO" id="GO:0016020">
    <property type="term" value="C:membrane"/>
    <property type="evidence" value="ECO:0007669"/>
    <property type="project" value="UniProtKB-SubCell"/>
</dbReference>
<feature type="region of interest" description="Disordered" evidence="7">
    <location>
        <begin position="393"/>
        <end position="415"/>
    </location>
</feature>
<keyword evidence="3 6" id="KW-0812">Transmembrane</keyword>
<gene>
    <name evidence="10" type="ORF">BCR34DRAFT_474989</name>
</gene>
<keyword evidence="4 8" id="KW-1133">Transmembrane helix</keyword>
<reference evidence="10 11" key="1">
    <citation type="submission" date="2016-07" db="EMBL/GenBank/DDBJ databases">
        <title>Pervasive Adenine N6-methylation of Active Genes in Fungi.</title>
        <authorList>
            <consortium name="DOE Joint Genome Institute"/>
            <person name="Mondo S.J."/>
            <person name="Dannebaum R.O."/>
            <person name="Kuo R.C."/>
            <person name="Labutti K."/>
            <person name="Haridas S."/>
            <person name="Kuo A."/>
            <person name="Salamov A."/>
            <person name="Ahrendt S.R."/>
            <person name="Lipzen A."/>
            <person name="Sullivan W."/>
            <person name="Andreopoulos W.B."/>
            <person name="Clum A."/>
            <person name="Lindquist E."/>
            <person name="Daum C."/>
            <person name="Ramamoorthy G.K."/>
            <person name="Gryganskyi A."/>
            <person name="Culley D."/>
            <person name="Magnuson J.K."/>
            <person name="James T.Y."/>
            <person name="O'Malley M.A."/>
            <person name="Stajich J.E."/>
            <person name="Spatafora J.W."/>
            <person name="Visel A."/>
            <person name="Grigoriev I.V."/>
        </authorList>
    </citation>
    <scope>NUCLEOTIDE SEQUENCE [LARGE SCALE GENOMIC DNA]</scope>
    <source>
        <strain evidence="10 11">CBS 115471</strain>
    </source>
</reference>
<dbReference type="PANTHER" id="PTHR12560">
    <property type="entry name" value="LONGEVITY ASSURANCE FACTOR 1 LAG1"/>
    <property type="match status" value="1"/>
</dbReference>
<feature type="compositionally biased region" description="Acidic residues" evidence="7">
    <location>
        <begin position="401"/>
        <end position="414"/>
    </location>
</feature>
<dbReference type="OrthoDB" id="537032at2759"/>
<evidence type="ECO:0000256" key="4">
    <source>
        <dbReference type="ARBA" id="ARBA00022989"/>
    </source>
</evidence>
<dbReference type="InterPro" id="IPR006634">
    <property type="entry name" value="TLC-dom"/>
</dbReference>
<dbReference type="Proteomes" id="UP000193144">
    <property type="component" value="Unassembled WGS sequence"/>
</dbReference>
<evidence type="ECO:0000256" key="7">
    <source>
        <dbReference type="SAM" id="MobiDB-lite"/>
    </source>
</evidence>
<dbReference type="InterPro" id="IPR016439">
    <property type="entry name" value="Lag1/Lac1-like"/>
</dbReference>
<dbReference type="PROSITE" id="PS50922">
    <property type="entry name" value="TLC"/>
    <property type="match status" value="1"/>
</dbReference>
<comment type="similarity">
    <text evidence="2">Belongs to the sphingosine N-acyltransferase family.</text>
</comment>
<keyword evidence="11" id="KW-1185">Reference proteome</keyword>
<protein>
    <submittedName>
        <fullName evidence="10">TLC domain-domain-containing protein</fullName>
    </submittedName>
</protein>
<feature type="transmembrane region" description="Helical" evidence="8">
    <location>
        <begin position="196"/>
        <end position="214"/>
    </location>
</feature>
<evidence type="ECO:0000256" key="3">
    <source>
        <dbReference type="ARBA" id="ARBA00022692"/>
    </source>
</evidence>
<evidence type="ECO:0000259" key="9">
    <source>
        <dbReference type="PROSITE" id="PS50922"/>
    </source>
</evidence>
<evidence type="ECO:0000256" key="8">
    <source>
        <dbReference type="SAM" id="Phobius"/>
    </source>
</evidence>
<feature type="transmembrane region" description="Helical" evidence="8">
    <location>
        <begin position="61"/>
        <end position="81"/>
    </location>
</feature>
<comment type="caution">
    <text evidence="10">The sequence shown here is derived from an EMBL/GenBank/DDBJ whole genome shotgun (WGS) entry which is preliminary data.</text>
</comment>
<keyword evidence="5 6" id="KW-0472">Membrane</keyword>
<name>A0A1Y2A4K6_9PLEO</name>
<dbReference type="Pfam" id="PF03798">
    <property type="entry name" value="TRAM_LAG1_CLN8"/>
    <property type="match status" value="1"/>
</dbReference>
<evidence type="ECO:0000256" key="6">
    <source>
        <dbReference type="PROSITE-ProRule" id="PRU00205"/>
    </source>
</evidence>
<dbReference type="GO" id="GO:0046513">
    <property type="term" value="P:ceramide biosynthetic process"/>
    <property type="evidence" value="ECO:0007669"/>
    <property type="project" value="InterPro"/>
</dbReference>
<organism evidence="10 11">
    <name type="scientific">Clohesyomyces aquaticus</name>
    <dbReference type="NCBI Taxonomy" id="1231657"/>
    <lineage>
        <taxon>Eukaryota</taxon>
        <taxon>Fungi</taxon>
        <taxon>Dikarya</taxon>
        <taxon>Ascomycota</taxon>
        <taxon>Pezizomycotina</taxon>
        <taxon>Dothideomycetes</taxon>
        <taxon>Pleosporomycetidae</taxon>
        <taxon>Pleosporales</taxon>
        <taxon>Lindgomycetaceae</taxon>
        <taxon>Clohesyomyces</taxon>
    </lineage>
</organism>
<evidence type="ECO:0000313" key="11">
    <source>
        <dbReference type="Proteomes" id="UP000193144"/>
    </source>
</evidence>
<dbReference type="PANTHER" id="PTHR12560:SF0">
    <property type="entry name" value="LD18904P"/>
    <property type="match status" value="1"/>
</dbReference>
<dbReference type="SMART" id="SM00724">
    <property type="entry name" value="TLC"/>
    <property type="match status" value="1"/>
</dbReference>
<proteinExistence type="inferred from homology"/>
<evidence type="ECO:0000256" key="5">
    <source>
        <dbReference type="ARBA" id="ARBA00023136"/>
    </source>
</evidence>
<accession>A0A1Y2A4K6</accession>
<comment type="subcellular location">
    <subcellularLocation>
        <location evidence="1">Membrane</location>
        <topology evidence="1">Multi-pass membrane protein</topology>
    </subcellularLocation>
</comment>
<evidence type="ECO:0000313" key="10">
    <source>
        <dbReference type="EMBL" id="ORY17237.1"/>
    </source>
</evidence>
<feature type="domain" description="TLC" evidence="9">
    <location>
        <begin position="146"/>
        <end position="390"/>
    </location>
</feature>
<sequence>MNGAADTNRPHVRGRKAVSSTHNGFAKEKIPYRPLATSSKKKSKGETLLGMLCTQICEHQIGISLNLLLLLFLTHICFPRARRRTSKFFHLSYYNAETNKYGCGTDDFAFVVLWVVIFTALRASVMDYILDPLARLGGVKSRKGLVRFKEQAWLIIYDSTFWSLGMYISYHSQFWLNLNGMWQDWPIREVNGLFKWYYLVQFAFWLQQILVVNIEEKRKDYAQMFTHHIFTCALLLLSYSYYHMRVGAVILCIMDVVDIILPAAKILKYLGYTTACDIAFAIFMVVWVVSRHGVYILVCWSIYAHTPTAMIPGCYLPDGSMVPASDAERYDALGGNNNWSNVLQGYMNRDGPVCWNPTIRWGFLSLLLALQVILLFWFTLIVKVAYKVITGQGAEDNRSSDEDEDSEVDVDDESWTEKTYAPVQAVKSGPEWTPLEQDVGVESLTFVRRASPGLRYKSTSGTRTSAISIPGHGDRKELLGRIGCDKPN</sequence>
<dbReference type="EMBL" id="MCFA01000013">
    <property type="protein sequence ID" value="ORY17237.1"/>
    <property type="molecule type" value="Genomic_DNA"/>
</dbReference>
<feature type="region of interest" description="Disordered" evidence="7">
    <location>
        <begin position="1"/>
        <end position="22"/>
    </location>
</feature>
<dbReference type="GO" id="GO:0050291">
    <property type="term" value="F:sphingosine N-acyltransferase activity"/>
    <property type="evidence" value="ECO:0007669"/>
    <property type="project" value="InterPro"/>
</dbReference>
<dbReference type="AlphaFoldDB" id="A0A1Y2A4K6"/>
<evidence type="ECO:0000256" key="2">
    <source>
        <dbReference type="ARBA" id="ARBA00009808"/>
    </source>
</evidence>
<dbReference type="STRING" id="1231657.A0A1Y2A4K6"/>
<feature type="transmembrane region" description="Helical" evidence="8">
    <location>
        <begin position="108"/>
        <end position="130"/>
    </location>
</feature>
<feature type="transmembrane region" description="Helical" evidence="8">
    <location>
        <begin position="361"/>
        <end position="382"/>
    </location>
</feature>
<evidence type="ECO:0000256" key="1">
    <source>
        <dbReference type="ARBA" id="ARBA00004141"/>
    </source>
</evidence>